<dbReference type="RefSeq" id="XP_071940873.1">
    <property type="nucleotide sequence ID" value="XM_072084772.1"/>
</dbReference>
<evidence type="ECO:0000313" key="9">
    <source>
        <dbReference type="RefSeq" id="XP_071900770.1"/>
    </source>
</evidence>
<gene>
    <name evidence="7 8 9 10 11 12 13 14 15" type="primary">LOC113736543</name>
</gene>
<keyword evidence="1" id="KW-0132">Cell division</keyword>
<dbReference type="PANTHER" id="PTHR10177">
    <property type="entry name" value="CYCLINS"/>
    <property type="match status" value="1"/>
</dbReference>
<feature type="domain" description="Cyclin C-terminal" evidence="5">
    <location>
        <begin position="49"/>
        <end position="90"/>
    </location>
</feature>
<dbReference type="RefSeq" id="XP_071900769.1">
    <property type="nucleotide sequence ID" value="XM_072044668.1"/>
</dbReference>
<evidence type="ECO:0000256" key="2">
    <source>
        <dbReference type="ARBA" id="ARBA00023127"/>
    </source>
</evidence>
<evidence type="ECO:0000256" key="1">
    <source>
        <dbReference type="ARBA" id="ARBA00022618"/>
    </source>
</evidence>
<dbReference type="RefSeq" id="XP_071900773.1">
    <property type="nucleotide sequence ID" value="XM_072044672.1"/>
</dbReference>
<evidence type="ECO:0000313" key="13">
    <source>
        <dbReference type="RefSeq" id="XP_071900774.1"/>
    </source>
</evidence>
<evidence type="ECO:0000259" key="5">
    <source>
        <dbReference type="Pfam" id="PF02984"/>
    </source>
</evidence>
<sequence>MLLACKYEEVSVPVVEDLILISDRAYSRNDVLEMESLMINILQFNLSVPTPYVFMRRFLKAAQSNKKLELLSFFIVELCLVEYEMLRIEPLVCKEYVDKRPVIIPYHRGEKRLYVRFQRRLGFTFSGPDGSNDCY</sequence>
<dbReference type="Proteomes" id="UP001652660">
    <property type="component" value="Chromosome 3e"/>
</dbReference>
<organism evidence="6 7">
    <name type="scientific">Coffea arabica</name>
    <name type="common">Arabian coffee</name>
    <dbReference type="NCBI Taxonomy" id="13443"/>
    <lineage>
        <taxon>Eukaryota</taxon>
        <taxon>Viridiplantae</taxon>
        <taxon>Streptophyta</taxon>
        <taxon>Embryophyta</taxon>
        <taxon>Tracheophyta</taxon>
        <taxon>Spermatophyta</taxon>
        <taxon>Magnoliopsida</taxon>
        <taxon>eudicotyledons</taxon>
        <taxon>Gunneridae</taxon>
        <taxon>Pentapetalae</taxon>
        <taxon>asterids</taxon>
        <taxon>lamiids</taxon>
        <taxon>Gentianales</taxon>
        <taxon>Rubiaceae</taxon>
        <taxon>Ixoroideae</taxon>
        <taxon>Gardenieae complex</taxon>
        <taxon>Bertiereae - Coffeeae clade</taxon>
        <taxon>Coffeeae</taxon>
        <taxon>Coffea</taxon>
    </lineage>
</organism>
<dbReference type="InterPro" id="IPR006671">
    <property type="entry name" value="Cyclin_N"/>
</dbReference>
<dbReference type="RefSeq" id="XP_071900771.1">
    <property type="nucleotide sequence ID" value="XM_072044670.1"/>
</dbReference>
<dbReference type="InterPro" id="IPR004367">
    <property type="entry name" value="Cyclin_C-dom"/>
</dbReference>
<dbReference type="GeneID" id="113736543"/>
<reference evidence="7 8" key="2">
    <citation type="submission" date="2025-05" db="UniProtKB">
        <authorList>
            <consortium name="RefSeq"/>
        </authorList>
    </citation>
    <scope>IDENTIFICATION</scope>
    <source>
        <tissue evidence="7 8">Leaves</tissue>
    </source>
</reference>
<accession>A0A6P6WV89</accession>
<dbReference type="RefSeq" id="XP_071900774.1">
    <property type="nucleotide sequence ID" value="XM_072044673.1"/>
</dbReference>
<dbReference type="RefSeq" id="XP_071900772.1">
    <property type="nucleotide sequence ID" value="XM_072044671.1"/>
</dbReference>
<dbReference type="RefSeq" id="XP_071900770.1">
    <property type="nucleotide sequence ID" value="XM_072044669.1"/>
</dbReference>
<dbReference type="Pfam" id="PF00134">
    <property type="entry name" value="Cyclin_N"/>
    <property type="match status" value="1"/>
</dbReference>
<evidence type="ECO:0000313" key="8">
    <source>
        <dbReference type="RefSeq" id="XP_071900769.1"/>
    </source>
</evidence>
<dbReference type="InterPro" id="IPR039361">
    <property type="entry name" value="Cyclin"/>
</dbReference>
<dbReference type="Pfam" id="PF02984">
    <property type="entry name" value="Cyclin_C"/>
    <property type="match status" value="1"/>
</dbReference>
<evidence type="ECO:0000259" key="4">
    <source>
        <dbReference type="Pfam" id="PF00134"/>
    </source>
</evidence>
<evidence type="ECO:0000256" key="3">
    <source>
        <dbReference type="ARBA" id="ARBA00023306"/>
    </source>
</evidence>
<evidence type="ECO:0000313" key="11">
    <source>
        <dbReference type="RefSeq" id="XP_071900772.1"/>
    </source>
</evidence>
<dbReference type="Gene3D" id="1.10.472.10">
    <property type="entry name" value="Cyclin-like"/>
    <property type="match status" value="2"/>
</dbReference>
<reference evidence="6" key="1">
    <citation type="journal article" date="2025" name="Foods">
        <title>Unveiling the Microbial Signatures of Arabica Coffee Cherries: Insights into Ripeness Specific Diversity, Functional Traits, and Implications for Quality and Safety.</title>
        <authorList>
            <consortium name="RefSeq"/>
            <person name="Tenea G.N."/>
            <person name="Cifuentes V."/>
            <person name="Reyes P."/>
            <person name="Cevallos-Vallejos M."/>
        </authorList>
    </citation>
    <scope>NUCLEOTIDE SEQUENCE [LARGE SCALE GENOMIC DNA]</scope>
</reference>
<evidence type="ECO:0000313" key="10">
    <source>
        <dbReference type="RefSeq" id="XP_071900771.1"/>
    </source>
</evidence>
<dbReference type="AlphaFoldDB" id="A0A6P6WV89"/>
<evidence type="ECO:0000313" key="7">
    <source>
        <dbReference type="RefSeq" id="XP_027119368.2"/>
    </source>
</evidence>
<keyword evidence="2" id="KW-0195">Cyclin</keyword>
<dbReference type="SUPFAM" id="SSF47954">
    <property type="entry name" value="Cyclin-like"/>
    <property type="match status" value="2"/>
</dbReference>
<evidence type="ECO:0000313" key="15">
    <source>
        <dbReference type="RefSeq" id="XP_071940873.1"/>
    </source>
</evidence>
<name>A0A6P6WV89_COFAR</name>
<proteinExistence type="predicted"/>
<evidence type="ECO:0000313" key="12">
    <source>
        <dbReference type="RefSeq" id="XP_071900773.1"/>
    </source>
</evidence>
<protein>
    <submittedName>
        <fullName evidence="7 8">Cyclin-B2-5-like isoform X1</fullName>
    </submittedName>
</protein>
<keyword evidence="3" id="KW-0131">Cell cycle</keyword>
<dbReference type="InterPro" id="IPR036915">
    <property type="entry name" value="Cyclin-like_sf"/>
</dbReference>
<dbReference type="RefSeq" id="XP_027119368.2">
    <property type="nucleotide sequence ID" value="XM_027263567.2"/>
</dbReference>
<feature type="domain" description="Cyclin N-terminal" evidence="4">
    <location>
        <begin position="1"/>
        <end position="47"/>
    </location>
</feature>
<evidence type="ECO:0000313" key="6">
    <source>
        <dbReference type="Proteomes" id="UP001652660"/>
    </source>
</evidence>
<keyword evidence="6" id="KW-1185">Reference proteome</keyword>
<dbReference type="RefSeq" id="XP_071940872.1">
    <property type="nucleotide sequence ID" value="XM_072084771.1"/>
</dbReference>
<evidence type="ECO:0000313" key="14">
    <source>
        <dbReference type="RefSeq" id="XP_071940872.1"/>
    </source>
</evidence>